<gene>
    <name evidence="2" type="ORF">CD178_02552</name>
</gene>
<protein>
    <recommendedName>
        <fullName evidence="1">Transposase InsH N-terminal domain-containing protein</fullName>
    </recommendedName>
</protein>
<evidence type="ECO:0000313" key="2">
    <source>
        <dbReference type="EMBL" id="AXY23299.1"/>
    </source>
</evidence>
<dbReference type="EMBL" id="CP023036">
    <property type="protein sequence ID" value="AXY23299.1"/>
    <property type="molecule type" value="Genomic_DNA"/>
</dbReference>
<organism evidence="2 3">
    <name type="scientific">Komagataeibacter saccharivorans</name>
    <dbReference type="NCBI Taxonomy" id="265959"/>
    <lineage>
        <taxon>Bacteria</taxon>
        <taxon>Pseudomonadati</taxon>
        <taxon>Pseudomonadota</taxon>
        <taxon>Alphaproteobacteria</taxon>
        <taxon>Acetobacterales</taxon>
        <taxon>Acetobacteraceae</taxon>
        <taxon>Komagataeibacter</taxon>
    </lineage>
</organism>
<dbReference type="PANTHER" id="PTHR33408">
    <property type="entry name" value="TRANSPOSASE"/>
    <property type="match status" value="1"/>
</dbReference>
<dbReference type="AlphaFoldDB" id="A0A347WEK6"/>
<evidence type="ECO:0000313" key="3">
    <source>
        <dbReference type="Proteomes" id="UP000264120"/>
    </source>
</evidence>
<dbReference type="Pfam" id="PF05598">
    <property type="entry name" value="DUF772"/>
    <property type="match status" value="1"/>
</dbReference>
<feature type="domain" description="Transposase InsH N-terminal" evidence="1">
    <location>
        <begin position="19"/>
        <end position="85"/>
    </location>
</feature>
<accession>A0A347WEK6</accession>
<dbReference type="KEGG" id="ksc:CD178_02552"/>
<dbReference type="Proteomes" id="UP000264120">
    <property type="component" value="Chromosome"/>
</dbReference>
<keyword evidence="3" id="KW-1185">Reference proteome</keyword>
<sequence>MSSFIPFDRSQPYLLLPPDLKSWLPADDMAHFIVAAVERVPMSAFCVPVRTRGKAQYHPRLMLALPIFSYANGLFSSRRITEPWRLAMKDWLKTTEAGDLYRLRKQTVEQALELSKASWGSEGLACVALQKSRLNRHSLHSYIAAKEWYGFRQCKPARPRSYEPQMPNPTGCSAELGMCP</sequence>
<reference evidence="2 3" key="1">
    <citation type="submission" date="2017-08" db="EMBL/GenBank/DDBJ databases">
        <title>Complete genome sequence of Gluconacetobacter saccharivorans CV1 isolated from Fermented Vinegar.</title>
        <authorList>
            <person name="Kim S.-Y."/>
        </authorList>
    </citation>
    <scope>NUCLEOTIDE SEQUENCE [LARGE SCALE GENOMIC DNA]</scope>
    <source>
        <strain evidence="2 3">CV1</strain>
    </source>
</reference>
<name>A0A347WEK6_9PROT</name>
<dbReference type="InterPro" id="IPR008490">
    <property type="entry name" value="Transposase_InsH_N"/>
</dbReference>
<proteinExistence type="predicted"/>
<evidence type="ECO:0000259" key="1">
    <source>
        <dbReference type="Pfam" id="PF05598"/>
    </source>
</evidence>